<dbReference type="InterPro" id="IPR037171">
    <property type="entry name" value="NagB/RpiA_transferase-like"/>
</dbReference>
<sequence>MDDIASKKNELRRKLRALRNDLGEDNRVAIDAVVATNVCEHPAYQQADAVYAYLSVGAEVDTRAIIRDAWSKDKMVAVPRCVPNTSLMDWYRIDDFEGLEASSFGIEEPPANPDRLVALPAEGIQAVALVPAFSFDPDRFRLGYGGGFYDEFLPNFHGVSIGLCRACQMSDVPLPRREGDIAVDVVITD</sequence>
<dbReference type="PANTHER" id="PTHR23407">
    <property type="entry name" value="ATPASE INHIBITOR/5-FORMYLTETRAHYDROFOLATE CYCLO-LIGASE"/>
    <property type="match status" value="1"/>
</dbReference>
<evidence type="ECO:0000256" key="3">
    <source>
        <dbReference type="ARBA" id="ARBA00022840"/>
    </source>
</evidence>
<comment type="catalytic activity">
    <reaction evidence="5">
        <text>(6S)-5-formyl-5,6,7,8-tetrahydrofolate + ATP = (6R)-5,10-methenyltetrahydrofolate + ADP + phosphate</text>
        <dbReference type="Rhea" id="RHEA:10488"/>
        <dbReference type="ChEBI" id="CHEBI:30616"/>
        <dbReference type="ChEBI" id="CHEBI:43474"/>
        <dbReference type="ChEBI" id="CHEBI:57455"/>
        <dbReference type="ChEBI" id="CHEBI:57457"/>
        <dbReference type="ChEBI" id="CHEBI:456216"/>
        <dbReference type="EC" id="6.3.3.2"/>
    </reaction>
</comment>
<feature type="coiled-coil region" evidence="6">
    <location>
        <begin position="1"/>
        <end position="28"/>
    </location>
</feature>
<evidence type="ECO:0000313" key="7">
    <source>
        <dbReference type="EMBL" id="ACV23420.1"/>
    </source>
</evidence>
<evidence type="ECO:0000256" key="2">
    <source>
        <dbReference type="ARBA" id="ARBA00022741"/>
    </source>
</evidence>
<evidence type="ECO:0000256" key="6">
    <source>
        <dbReference type="SAM" id="Coils"/>
    </source>
</evidence>
<accession>C7N1X9</accession>
<dbReference type="GO" id="GO:0030272">
    <property type="term" value="F:5-formyltetrahydrofolate cyclo-ligase activity"/>
    <property type="evidence" value="ECO:0007669"/>
    <property type="project" value="UniProtKB-EC"/>
</dbReference>
<dbReference type="Pfam" id="PF01812">
    <property type="entry name" value="5-FTHF_cyc-lig"/>
    <property type="match status" value="1"/>
</dbReference>
<comment type="similarity">
    <text evidence="1 5">Belongs to the 5-formyltetrahydrofolate cyclo-ligase family.</text>
</comment>
<feature type="binding site" evidence="4">
    <location>
        <begin position="141"/>
        <end position="149"/>
    </location>
    <ligand>
        <name>ATP</name>
        <dbReference type="ChEBI" id="CHEBI:30616"/>
    </ligand>
</feature>
<keyword evidence="2 4" id="KW-0547">Nucleotide-binding</keyword>
<dbReference type="HOGENOM" id="CLU_066245_2_2_11"/>
<keyword evidence="5" id="KW-0460">Magnesium</keyword>
<gene>
    <name evidence="7" type="ordered locus">Shel_24120</name>
</gene>
<keyword evidence="5" id="KW-0479">Metal-binding</keyword>
<evidence type="ECO:0000256" key="4">
    <source>
        <dbReference type="PIRSR" id="PIRSR006806-1"/>
    </source>
</evidence>
<dbReference type="InterPro" id="IPR024185">
    <property type="entry name" value="FTHF_cligase-like_sf"/>
</dbReference>
<keyword evidence="6" id="KW-0175">Coiled coil</keyword>
<dbReference type="eggNOG" id="COG0212">
    <property type="taxonomic scope" value="Bacteria"/>
</dbReference>
<reference evidence="7 8" key="1">
    <citation type="journal article" date="2009" name="Stand. Genomic Sci.">
        <title>Complete genome sequence of Slackia heliotrinireducens type strain (RHS 1).</title>
        <authorList>
            <person name="Pukall R."/>
            <person name="Lapidus A."/>
            <person name="Nolan M."/>
            <person name="Copeland A."/>
            <person name="Glavina Del Rio T."/>
            <person name="Lucas S."/>
            <person name="Chen F."/>
            <person name="Tice H."/>
            <person name="Cheng J.F."/>
            <person name="Chertkov O."/>
            <person name="Bruce D."/>
            <person name="Goodwin L."/>
            <person name="Kuske C."/>
            <person name="Brettin T."/>
            <person name="Detter J.C."/>
            <person name="Han C."/>
            <person name="Pitluck S."/>
            <person name="Pati A."/>
            <person name="Mavrommatis K."/>
            <person name="Ivanova N."/>
            <person name="Ovchinnikova G."/>
            <person name="Chen A."/>
            <person name="Palaniappan K."/>
            <person name="Schneider S."/>
            <person name="Rohde M."/>
            <person name="Chain P."/>
            <person name="D'haeseleer P."/>
            <person name="Goker M."/>
            <person name="Bristow J."/>
            <person name="Eisen J.A."/>
            <person name="Markowitz V."/>
            <person name="Kyrpides N.C."/>
            <person name="Klenk H.P."/>
            <person name="Hugenholtz P."/>
        </authorList>
    </citation>
    <scope>NUCLEOTIDE SEQUENCE [LARGE SCALE GENOMIC DNA]</scope>
    <source>
        <strain evidence="8">ATCC 29202 / DSM 20476 / NCTC 11029 / RHS 1</strain>
    </source>
</reference>
<dbReference type="GO" id="GO:0035999">
    <property type="term" value="P:tetrahydrofolate interconversion"/>
    <property type="evidence" value="ECO:0007669"/>
    <property type="project" value="TreeGrafter"/>
</dbReference>
<dbReference type="STRING" id="471855.Shel_24120"/>
<dbReference type="GO" id="GO:0009396">
    <property type="term" value="P:folic acid-containing compound biosynthetic process"/>
    <property type="evidence" value="ECO:0007669"/>
    <property type="project" value="TreeGrafter"/>
</dbReference>
<proteinExistence type="inferred from homology"/>
<dbReference type="KEGG" id="shi:Shel_24120"/>
<evidence type="ECO:0000256" key="5">
    <source>
        <dbReference type="RuleBase" id="RU361279"/>
    </source>
</evidence>
<dbReference type="Proteomes" id="UP000002026">
    <property type="component" value="Chromosome"/>
</dbReference>
<keyword evidence="3 4" id="KW-0067">ATP-binding</keyword>
<dbReference type="InterPro" id="IPR002698">
    <property type="entry name" value="FTHF_cligase"/>
</dbReference>
<dbReference type="NCBIfam" id="TIGR02727">
    <property type="entry name" value="MTHFS_bact"/>
    <property type="match status" value="1"/>
</dbReference>
<feature type="binding site" evidence="4">
    <location>
        <begin position="8"/>
        <end position="12"/>
    </location>
    <ligand>
        <name>ATP</name>
        <dbReference type="ChEBI" id="CHEBI:30616"/>
    </ligand>
</feature>
<dbReference type="AlphaFoldDB" id="C7N1X9"/>
<dbReference type="GO" id="GO:0005524">
    <property type="term" value="F:ATP binding"/>
    <property type="evidence" value="ECO:0007669"/>
    <property type="project" value="UniProtKB-KW"/>
</dbReference>
<feature type="binding site" evidence="4">
    <location>
        <position position="54"/>
    </location>
    <ligand>
        <name>substrate</name>
    </ligand>
</feature>
<organism evidence="7 8">
    <name type="scientific">Slackia heliotrinireducens (strain ATCC 29202 / DSM 20476 / NCTC 11029 / RHS 1)</name>
    <name type="common">Peptococcus heliotrinreducens</name>
    <dbReference type="NCBI Taxonomy" id="471855"/>
    <lineage>
        <taxon>Bacteria</taxon>
        <taxon>Bacillati</taxon>
        <taxon>Actinomycetota</taxon>
        <taxon>Coriobacteriia</taxon>
        <taxon>Eggerthellales</taxon>
        <taxon>Eggerthellaceae</taxon>
        <taxon>Slackia</taxon>
    </lineage>
</organism>
<dbReference type="PANTHER" id="PTHR23407:SF1">
    <property type="entry name" value="5-FORMYLTETRAHYDROFOLATE CYCLO-LIGASE"/>
    <property type="match status" value="1"/>
</dbReference>
<dbReference type="SUPFAM" id="SSF100950">
    <property type="entry name" value="NagB/RpiA/CoA transferase-like"/>
    <property type="match status" value="1"/>
</dbReference>
<dbReference type="RefSeq" id="WP_012799520.1">
    <property type="nucleotide sequence ID" value="NC_013165.1"/>
</dbReference>
<dbReference type="EC" id="6.3.3.2" evidence="5"/>
<keyword evidence="8" id="KW-1185">Reference proteome</keyword>
<comment type="cofactor">
    <cofactor evidence="5">
        <name>Mg(2+)</name>
        <dbReference type="ChEBI" id="CHEBI:18420"/>
    </cofactor>
</comment>
<protein>
    <recommendedName>
        <fullName evidence="5">5-formyltetrahydrofolate cyclo-ligase</fullName>
        <ecNumber evidence="5">6.3.3.2</ecNumber>
    </recommendedName>
</protein>
<dbReference type="Gene3D" id="3.40.50.10420">
    <property type="entry name" value="NagB/RpiA/CoA transferase-like"/>
    <property type="match status" value="1"/>
</dbReference>
<feature type="binding site" evidence="4">
    <location>
        <position position="59"/>
    </location>
    <ligand>
        <name>substrate</name>
    </ligand>
</feature>
<evidence type="ECO:0000313" key="8">
    <source>
        <dbReference type="Proteomes" id="UP000002026"/>
    </source>
</evidence>
<dbReference type="GO" id="GO:0046872">
    <property type="term" value="F:metal ion binding"/>
    <property type="evidence" value="ECO:0007669"/>
    <property type="project" value="UniProtKB-KW"/>
</dbReference>
<evidence type="ECO:0000256" key="1">
    <source>
        <dbReference type="ARBA" id="ARBA00010638"/>
    </source>
</evidence>
<dbReference type="PIRSF" id="PIRSF006806">
    <property type="entry name" value="FTHF_cligase"/>
    <property type="match status" value="1"/>
</dbReference>
<name>C7N1X9_SLAHD</name>
<dbReference type="EMBL" id="CP001684">
    <property type="protein sequence ID" value="ACV23420.1"/>
    <property type="molecule type" value="Genomic_DNA"/>
</dbReference>